<proteinExistence type="predicted"/>
<dbReference type="PANTHER" id="PTHR13088">
    <property type="entry name" value="FAS APOPTOTIC INHIBITORY MOLECULE FAIM"/>
    <property type="match status" value="1"/>
</dbReference>
<reference evidence="2" key="1">
    <citation type="submission" date="2025-08" db="UniProtKB">
        <authorList>
            <consortium name="RefSeq"/>
        </authorList>
    </citation>
    <scope>IDENTIFICATION</scope>
    <source>
        <tissue evidence="2">Whole organism</tissue>
    </source>
</reference>
<dbReference type="AlphaFoldDB" id="A0A8B7PMP0"/>
<dbReference type="Proteomes" id="UP000694843">
    <property type="component" value="Unplaced"/>
</dbReference>
<sequence length="191" mass="21314">MLLFLDRPAWGQMGGGDLVGTWEVRLSDGVHTVAFEHGTTTGKRVVLVDSQEVVKKEWMFKLVGSETFEIGSAKCVIKIEPMGGFAYEYSLEVNGQTYKKFREKQSRILRTWVFPINSVMQRVVLERDTLDVWLNGSKLDVAAEFVDGGTETHFDVCGQPAYICARSSGSRREGIIHALVVNGEQVPEAIE</sequence>
<dbReference type="GeneID" id="108682727"/>
<gene>
    <name evidence="2" type="primary">LOC108682727</name>
</gene>
<evidence type="ECO:0000313" key="1">
    <source>
        <dbReference type="Proteomes" id="UP000694843"/>
    </source>
</evidence>
<dbReference type="PANTHER" id="PTHR13088:SF3">
    <property type="entry name" value="FAS APOPTOTIC INHIBITORY MOLECULE 1"/>
    <property type="match status" value="1"/>
</dbReference>
<dbReference type="Gene3D" id="2.40.128.180">
    <property type="match status" value="2"/>
</dbReference>
<organism evidence="1 2">
    <name type="scientific">Hyalella azteca</name>
    <name type="common">Amphipod</name>
    <dbReference type="NCBI Taxonomy" id="294128"/>
    <lineage>
        <taxon>Eukaryota</taxon>
        <taxon>Metazoa</taxon>
        <taxon>Ecdysozoa</taxon>
        <taxon>Arthropoda</taxon>
        <taxon>Crustacea</taxon>
        <taxon>Multicrustacea</taxon>
        <taxon>Malacostraca</taxon>
        <taxon>Eumalacostraca</taxon>
        <taxon>Peracarida</taxon>
        <taxon>Amphipoda</taxon>
        <taxon>Senticaudata</taxon>
        <taxon>Talitrida</taxon>
        <taxon>Talitroidea</taxon>
        <taxon>Hyalellidae</taxon>
        <taxon>Hyalella</taxon>
    </lineage>
</organism>
<protein>
    <submittedName>
        <fullName evidence="2">Fas apoptotic inhibitory molecule 1 isoform X1</fullName>
    </submittedName>
</protein>
<keyword evidence="1" id="KW-1185">Reference proteome</keyword>
<dbReference type="InterPro" id="IPR010695">
    <property type="entry name" value="FAIM1"/>
</dbReference>
<dbReference type="InterPro" id="IPR038513">
    <property type="entry name" value="FAIM1_dom_sf"/>
</dbReference>
<dbReference type="GO" id="GO:1902042">
    <property type="term" value="P:negative regulation of extrinsic apoptotic signaling pathway via death domain receptors"/>
    <property type="evidence" value="ECO:0007669"/>
    <property type="project" value="TreeGrafter"/>
</dbReference>
<dbReference type="FunFam" id="2.40.128.180:FF:000001">
    <property type="entry name" value="Fas apoptotic inhibitory molecule 1"/>
    <property type="match status" value="1"/>
</dbReference>
<evidence type="ECO:0000313" key="2">
    <source>
        <dbReference type="RefSeq" id="XP_018027448.1"/>
    </source>
</evidence>
<name>A0A8B7PMP0_HYAAZ</name>
<dbReference type="Pfam" id="PF06905">
    <property type="entry name" value="FAIM1"/>
    <property type="match status" value="1"/>
</dbReference>
<dbReference type="OrthoDB" id="6262731at2759"/>
<dbReference type="OMA" id="SQEYRIM"/>
<dbReference type="RefSeq" id="XP_018027448.1">
    <property type="nucleotide sequence ID" value="XM_018171959.2"/>
</dbReference>
<dbReference type="KEGG" id="hazt:108682727"/>
<accession>A0A8B7PMP0</accession>